<accession>A0A316A7I3</accession>
<evidence type="ECO:0000259" key="4">
    <source>
        <dbReference type="Pfam" id="PF02551"/>
    </source>
</evidence>
<name>A0A316A7I3_9ACTN</name>
<evidence type="ECO:0000259" key="5">
    <source>
        <dbReference type="Pfam" id="PF13622"/>
    </source>
</evidence>
<dbReference type="GO" id="GO:0006637">
    <property type="term" value="P:acyl-CoA metabolic process"/>
    <property type="evidence" value="ECO:0007669"/>
    <property type="project" value="InterPro"/>
</dbReference>
<proteinExistence type="inferred from homology"/>
<dbReference type="AlphaFoldDB" id="A0A316A7I3"/>
<gene>
    <name evidence="6" type="ORF">BXY45_112137</name>
</gene>
<dbReference type="PANTHER" id="PTHR11066:SF34">
    <property type="entry name" value="ACYL-COENZYME A THIOESTERASE 8"/>
    <property type="match status" value="1"/>
</dbReference>
<feature type="region of interest" description="Disordered" evidence="3">
    <location>
        <begin position="150"/>
        <end position="172"/>
    </location>
</feature>
<dbReference type="OrthoDB" id="9781019at2"/>
<dbReference type="Proteomes" id="UP000245469">
    <property type="component" value="Unassembled WGS sequence"/>
</dbReference>
<keyword evidence="7" id="KW-1185">Reference proteome</keyword>
<comment type="similarity">
    <text evidence="1">Belongs to the C/M/P thioester hydrolase family.</text>
</comment>
<dbReference type="InterPro" id="IPR025652">
    <property type="entry name" value="TesB_C"/>
</dbReference>
<evidence type="ECO:0000256" key="2">
    <source>
        <dbReference type="ARBA" id="ARBA00022801"/>
    </source>
</evidence>
<dbReference type="RefSeq" id="WP_109774572.1">
    <property type="nucleotide sequence ID" value="NZ_QGDQ01000012.1"/>
</dbReference>
<dbReference type="EMBL" id="QGDQ01000012">
    <property type="protein sequence ID" value="PWJ53563.1"/>
    <property type="molecule type" value="Genomic_DNA"/>
</dbReference>
<dbReference type="SUPFAM" id="SSF54637">
    <property type="entry name" value="Thioesterase/thiol ester dehydrase-isomerase"/>
    <property type="match status" value="2"/>
</dbReference>
<dbReference type="Gene3D" id="2.40.160.210">
    <property type="entry name" value="Acyl-CoA thioesterase, double hotdog domain"/>
    <property type="match status" value="1"/>
</dbReference>
<dbReference type="CDD" id="cd03445">
    <property type="entry name" value="Thioesterase_II_repeat2"/>
    <property type="match status" value="1"/>
</dbReference>
<dbReference type="CDD" id="cd03444">
    <property type="entry name" value="Thioesterase_II_repeat1"/>
    <property type="match status" value="1"/>
</dbReference>
<feature type="domain" description="Acyl-CoA thioesterase-like N-terminal HotDog" evidence="5">
    <location>
        <begin position="31"/>
        <end position="119"/>
    </location>
</feature>
<dbReference type="InterPro" id="IPR003703">
    <property type="entry name" value="Acyl_CoA_thio"/>
</dbReference>
<keyword evidence="2" id="KW-0378">Hydrolase</keyword>
<dbReference type="GO" id="GO:0009062">
    <property type="term" value="P:fatty acid catabolic process"/>
    <property type="evidence" value="ECO:0007669"/>
    <property type="project" value="TreeGrafter"/>
</dbReference>
<dbReference type="Pfam" id="PF13622">
    <property type="entry name" value="4HBT_3"/>
    <property type="match status" value="1"/>
</dbReference>
<evidence type="ECO:0000256" key="1">
    <source>
        <dbReference type="ARBA" id="ARBA00006538"/>
    </source>
</evidence>
<sequence>MSERLPLLDSLALVKDVGADDDVYVASHQRIPSGRAYGGELVAQALEAARRTVADLPDSPEADQRRVHSLHAYFLRPVDVTQPSRWTVERTRDGRGFSARRVVGQQGGKAVLMAMASFHVPVDGDDELRHDPPAAGPGALGGFADLSDLPGSADPAALPSTADRLAGTEPGRDTEYWSHGRSVDLRHAEDAVYTSPAGERVARQVVWVRTLERLPDDPALHRTVLAYLCDYTALEPALRVHGLAWADPGLVTASVDHAMWWHEDGRADEWVALVQDSPVARRGTALGRLSIVSRDGRLLATAVQEGVVRVAH</sequence>
<dbReference type="GO" id="GO:0047617">
    <property type="term" value="F:fatty acyl-CoA hydrolase activity"/>
    <property type="evidence" value="ECO:0007669"/>
    <property type="project" value="InterPro"/>
</dbReference>
<organism evidence="6 7">
    <name type="scientific">Quadrisphaera granulorum</name>
    <dbReference type="NCBI Taxonomy" id="317664"/>
    <lineage>
        <taxon>Bacteria</taxon>
        <taxon>Bacillati</taxon>
        <taxon>Actinomycetota</taxon>
        <taxon>Actinomycetes</taxon>
        <taxon>Kineosporiales</taxon>
        <taxon>Kineosporiaceae</taxon>
        <taxon>Quadrisphaera</taxon>
    </lineage>
</organism>
<comment type="caution">
    <text evidence="6">The sequence shown here is derived from an EMBL/GenBank/DDBJ whole genome shotgun (WGS) entry which is preliminary data.</text>
</comment>
<dbReference type="InterPro" id="IPR029069">
    <property type="entry name" value="HotDog_dom_sf"/>
</dbReference>
<dbReference type="InterPro" id="IPR049449">
    <property type="entry name" value="TesB_ACOT8-like_N"/>
</dbReference>
<dbReference type="PANTHER" id="PTHR11066">
    <property type="entry name" value="ACYL-COA THIOESTERASE"/>
    <property type="match status" value="1"/>
</dbReference>
<dbReference type="InterPro" id="IPR042171">
    <property type="entry name" value="Acyl-CoA_hotdog"/>
</dbReference>
<dbReference type="Pfam" id="PF02551">
    <property type="entry name" value="Acyl_CoA_thio"/>
    <property type="match status" value="1"/>
</dbReference>
<evidence type="ECO:0000313" key="6">
    <source>
        <dbReference type="EMBL" id="PWJ53563.1"/>
    </source>
</evidence>
<reference evidence="6 7" key="1">
    <citation type="submission" date="2018-03" db="EMBL/GenBank/DDBJ databases">
        <title>Genomic Encyclopedia of Archaeal and Bacterial Type Strains, Phase II (KMG-II): from individual species to whole genera.</title>
        <authorList>
            <person name="Goeker M."/>
        </authorList>
    </citation>
    <scope>NUCLEOTIDE SEQUENCE [LARGE SCALE GENOMIC DNA]</scope>
    <source>
        <strain evidence="6 7">DSM 44889</strain>
    </source>
</reference>
<evidence type="ECO:0000256" key="3">
    <source>
        <dbReference type="SAM" id="MobiDB-lite"/>
    </source>
</evidence>
<evidence type="ECO:0000313" key="7">
    <source>
        <dbReference type="Proteomes" id="UP000245469"/>
    </source>
</evidence>
<feature type="domain" description="Acyl-CoA thioesterase 2 C-terminal" evidence="4">
    <location>
        <begin position="196"/>
        <end position="307"/>
    </location>
</feature>
<protein>
    <submittedName>
        <fullName evidence="6">Acyl-CoA thioesterase-2</fullName>
    </submittedName>
</protein>